<evidence type="ECO:0000313" key="1">
    <source>
        <dbReference type="EMBL" id="QDV24388.1"/>
    </source>
</evidence>
<evidence type="ECO:0008006" key="3">
    <source>
        <dbReference type="Google" id="ProtNLM"/>
    </source>
</evidence>
<reference evidence="1 2" key="1">
    <citation type="submission" date="2019-02" db="EMBL/GenBank/DDBJ databases">
        <title>Deep-cultivation of Planctomycetes and their phenomic and genomic characterization uncovers novel biology.</title>
        <authorList>
            <person name="Wiegand S."/>
            <person name="Jogler M."/>
            <person name="Boedeker C."/>
            <person name="Pinto D."/>
            <person name="Vollmers J."/>
            <person name="Rivas-Marin E."/>
            <person name="Kohn T."/>
            <person name="Peeters S.H."/>
            <person name="Heuer A."/>
            <person name="Rast P."/>
            <person name="Oberbeckmann S."/>
            <person name="Bunk B."/>
            <person name="Jeske O."/>
            <person name="Meyerdierks A."/>
            <person name="Storesund J.E."/>
            <person name="Kallscheuer N."/>
            <person name="Luecker S."/>
            <person name="Lage O.M."/>
            <person name="Pohl T."/>
            <person name="Merkel B.J."/>
            <person name="Hornburger P."/>
            <person name="Mueller R.-W."/>
            <person name="Bruemmer F."/>
            <person name="Labrenz M."/>
            <person name="Spormann A.M."/>
            <person name="Op den Camp H."/>
            <person name="Overmann J."/>
            <person name="Amann R."/>
            <person name="Jetten M.S.M."/>
            <person name="Mascher T."/>
            <person name="Medema M.H."/>
            <person name="Devos D.P."/>
            <person name="Kaster A.-K."/>
            <person name="Ovreas L."/>
            <person name="Rohde M."/>
            <person name="Galperin M.Y."/>
            <person name="Jogler C."/>
        </authorList>
    </citation>
    <scope>NUCLEOTIDE SEQUENCE [LARGE SCALE GENOMIC DNA]</scope>
    <source>
        <strain evidence="1 2">Q31a</strain>
    </source>
</reference>
<organism evidence="1 2">
    <name type="scientific">Aureliella helgolandensis</name>
    <dbReference type="NCBI Taxonomy" id="2527968"/>
    <lineage>
        <taxon>Bacteria</taxon>
        <taxon>Pseudomonadati</taxon>
        <taxon>Planctomycetota</taxon>
        <taxon>Planctomycetia</taxon>
        <taxon>Pirellulales</taxon>
        <taxon>Pirellulaceae</taxon>
        <taxon>Aureliella</taxon>
    </lineage>
</organism>
<protein>
    <recommendedName>
        <fullName evidence="3">DUF3168 domain-containing protein</fullName>
    </recommendedName>
</protein>
<sequence length="136" mass="15431">MSYFSIPKLLRQALLANPTLATAIAGRLHYQEIPQPSEFPHVWYTRNGRDKETDIDNSETLRIERYTFEIVSDKDAETIVGKIIETLEAFEGEAGAELVQLVEVEDADDDYTFQSIGEELPDYVHALQVAVYILPL</sequence>
<gene>
    <name evidence="1" type="ORF">Q31a_27050</name>
</gene>
<dbReference type="Pfam" id="PF11367">
    <property type="entry name" value="Tail_completion_gp17"/>
    <property type="match status" value="1"/>
</dbReference>
<evidence type="ECO:0000313" key="2">
    <source>
        <dbReference type="Proteomes" id="UP000318017"/>
    </source>
</evidence>
<dbReference type="EMBL" id="CP036298">
    <property type="protein sequence ID" value="QDV24388.1"/>
    <property type="molecule type" value="Genomic_DNA"/>
</dbReference>
<dbReference type="Proteomes" id="UP000318017">
    <property type="component" value="Chromosome"/>
</dbReference>
<keyword evidence="2" id="KW-1185">Reference proteome</keyword>
<name>A0A518G723_9BACT</name>
<dbReference type="AlphaFoldDB" id="A0A518G723"/>
<dbReference type="InterPro" id="IPR021508">
    <property type="entry name" value="Gp17-like"/>
</dbReference>
<accession>A0A518G723</accession>
<dbReference type="RefSeq" id="WP_197356775.1">
    <property type="nucleotide sequence ID" value="NZ_CP036298.1"/>
</dbReference>
<dbReference type="KEGG" id="ahel:Q31a_27050"/>
<proteinExistence type="predicted"/>